<dbReference type="SUPFAM" id="SSF52833">
    <property type="entry name" value="Thioredoxin-like"/>
    <property type="match status" value="1"/>
</dbReference>
<dbReference type="PANTHER" id="PTHR13887:SF56">
    <property type="entry name" value="THIOREDOXIN-LIKE REDUCTASE RV2466C"/>
    <property type="match status" value="1"/>
</dbReference>
<feature type="domain" description="Thioredoxin-like fold" evidence="4">
    <location>
        <begin position="43"/>
        <end position="216"/>
    </location>
</feature>
<dbReference type="PANTHER" id="PTHR13887">
    <property type="entry name" value="GLUTATHIONE S-TRANSFERASE KAPPA"/>
    <property type="match status" value="1"/>
</dbReference>
<name>A0ABQ1JAE3_9PROT</name>
<dbReference type="EMBL" id="BMKF01000001">
    <property type="protein sequence ID" value="GGB64015.1"/>
    <property type="molecule type" value="Genomic_DNA"/>
</dbReference>
<reference evidence="6" key="1">
    <citation type="journal article" date="2019" name="Int. J. Syst. Evol. Microbiol.">
        <title>The Global Catalogue of Microorganisms (GCM) 10K type strain sequencing project: providing services to taxonomists for standard genome sequencing and annotation.</title>
        <authorList>
            <consortium name="The Broad Institute Genomics Platform"/>
            <consortium name="The Broad Institute Genome Sequencing Center for Infectious Disease"/>
            <person name="Wu L."/>
            <person name="Ma J."/>
        </authorList>
    </citation>
    <scope>NUCLEOTIDE SEQUENCE [LARGE SCALE GENOMIC DNA]</scope>
    <source>
        <strain evidence="6">CGMCC 1.15928</strain>
    </source>
</reference>
<dbReference type="Gene3D" id="3.40.30.10">
    <property type="entry name" value="Glutaredoxin"/>
    <property type="match status" value="1"/>
</dbReference>
<feature type="chain" id="PRO_5045236256" evidence="3">
    <location>
        <begin position="22"/>
        <end position="259"/>
    </location>
</feature>
<proteinExistence type="inferred from homology"/>
<feature type="region of interest" description="Disordered" evidence="2">
    <location>
        <begin position="217"/>
        <end position="259"/>
    </location>
</feature>
<evidence type="ECO:0000259" key="4">
    <source>
        <dbReference type="Pfam" id="PF13462"/>
    </source>
</evidence>
<dbReference type="InterPro" id="IPR036249">
    <property type="entry name" value="Thioredoxin-like_sf"/>
</dbReference>
<dbReference type="Proteomes" id="UP000628854">
    <property type="component" value="Unassembled WGS sequence"/>
</dbReference>
<feature type="signal peptide" evidence="3">
    <location>
        <begin position="1"/>
        <end position="21"/>
    </location>
</feature>
<evidence type="ECO:0000256" key="1">
    <source>
        <dbReference type="ARBA" id="ARBA00005791"/>
    </source>
</evidence>
<sequence>MNMTAITSRASLFAASVLALAACGGADSSEGNQTSGTTEPAAVTEMTLGSDDAPVTVTEYASWTCPACLQFQNDVVDQMKEEYVSTGKVKFVFREFPTPPQEISVAGFAIARCAGEDKYFDVLEELFSRQTAILSLARQGGQVKQALQQVAANHGITDPAEFDACLQNSDLRRAIAASVDAGIEDGVEATPTVLLNGETLPGYDWRRWDGMKAVLDEALGEDAPAAPEPVVEQTPTEDSEGESDNTDPIEAESGEPAPE</sequence>
<dbReference type="Pfam" id="PF13462">
    <property type="entry name" value="Thioredoxin_4"/>
    <property type="match status" value="1"/>
</dbReference>
<comment type="similarity">
    <text evidence="1">Belongs to the thioredoxin family. DsbA subfamily.</text>
</comment>
<protein>
    <submittedName>
        <fullName evidence="5">Thiol-disulfide oxidoreductase</fullName>
    </submittedName>
</protein>
<feature type="compositionally biased region" description="Acidic residues" evidence="2">
    <location>
        <begin position="235"/>
        <end position="259"/>
    </location>
</feature>
<keyword evidence="3" id="KW-0732">Signal</keyword>
<gene>
    <name evidence="5" type="ORF">GCM10011503_10960</name>
</gene>
<evidence type="ECO:0000313" key="5">
    <source>
        <dbReference type="EMBL" id="GGB64015.1"/>
    </source>
</evidence>
<comment type="caution">
    <text evidence="5">The sequence shown here is derived from an EMBL/GenBank/DDBJ whole genome shotgun (WGS) entry which is preliminary data.</text>
</comment>
<evidence type="ECO:0000256" key="2">
    <source>
        <dbReference type="SAM" id="MobiDB-lite"/>
    </source>
</evidence>
<keyword evidence="6" id="KW-1185">Reference proteome</keyword>
<dbReference type="InterPro" id="IPR012336">
    <property type="entry name" value="Thioredoxin-like_fold"/>
</dbReference>
<accession>A0ABQ1JAE3</accession>
<evidence type="ECO:0000313" key="6">
    <source>
        <dbReference type="Proteomes" id="UP000628854"/>
    </source>
</evidence>
<organism evidence="5 6">
    <name type="scientific">Henriciella pelagia</name>
    <dbReference type="NCBI Taxonomy" id="1977912"/>
    <lineage>
        <taxon>Bacteria</taxon>
        <taxon>Pseudomonadati</taxon>
        <taxon>Pseudomonadota</taxon>
        <taxon>Alphaproteobacteria</taxon>
        <taxon>Hyphomonadales</taxon>
        <taxon>Hyphomonadaceae</taxon>
        <taxon>Henriciella</taxon>
    </lineage>
</organism>
<evidence type="ECO:0000256" key="3">
    <source>
        <dbReference type="SAM" id="SignalP"/>
    </source>
</evidence>